<evidence type="ECO:0000313" key="2">
    <source>
        <dbReference type="EMBL" id="GFN89364.1"/>
    </source>
</evidence>
<organism evidence="2 3">
    <name type="scientific">Plakobranchus ocellatus</name>
    <dbReference type="NCBI Taxonomy" id="259542"/>
    <lineage>
        <taxon>Eukaryota</taxon>
        <taxon>Metazoa</taxon>
        <taxon>Spiralia</taxon>
        <taxon>Lophotrochozoa</taxon>
        <taxon>Mollusca</taxon>
        <taxon>Gastropoda</taxon>
        <taxon>Heterobranchia</taxon>
        <taxon>Euthyneura</taxon>
        <taxon>Panpulmonata</taxon>
        <taxon>Sacoglossa</taxon>
        <taxon>Placobranchoidea</taxon>
        <taxon>Plakobranchidae</taxon>
        <taxon>Plakobranchus</taxon>
    </lineage>
</organism>
<gene>
    <name evidence="2" type="ORF">PoB_001587000</name>
</gene>
<sequence length="181" mass="19310">MIQDRLSRLDLAAARGQHPVNGRGRTASRGGGGRGEGERCSGPGVRYSLVCIGSSTTSSYTTYYTHCLPPPITLLLCASDDRTTTSGSVLRVSWVSVFHPAVVTPSSPFLRPLPVPFHLNKHKNRREEKAAGPGFPVSKPLLQIDGHTGHGNTRLHHNPILSAVPQVGLPLDNPAPVASRS</sequence>
<proteinExistence type="predicted"/>
<feature type="region of interest" description="Disordered" evidence="1">
    <location>
        <begin position="13"/>
        <end position="40"/>
    </location>
</feature>
<dbReference type="AlphaFoldDB" id="A0AAV3Z417"/>
<name>A0AAV3Z417_9GAST</name>
<evidence type="ECO:0000313" key="3">
    <source>
        <dbReference type="Proteomes" id="UP000735302"/>
    </source>
</evidence>
<protein>
    <submittedName>
        <fullName evidence="2">Uncharacterized protein</fullName>
    </submittedName>
</protein>
<accession>A0AAV3Z417</accession>
<evidence type="ECO:0000256" key="1">
    <source>
        <dbReference type="SAM" id="MobiDB-lite"/>
    </source>
</evidence>
<keyword evidence="3" id="KW-1185">Reference proteome</keyword>
<comment type="caution">
    <text evidence="2">The sequence shown here is derived from an EMBL/GenBank/DDBJ whole genome shotgun (WGS) entry which is preliminary data.</text>
</comment>
<dbReference type="EMBL" id="BLXT01001930">
    <property type="protein sequence ID" value="GFN89364.1"/>
    <property type="molecule type" value="Genomic_DNA"/>
</dbReference>
<dbReference type="Proteomes" id="UP000735302">
    <property type="component" value="Unassembled WGS sequence"/>
</dbReference>
<reference evidence="2 3" key="1">
    <citation type="journal article" date="2021" name="Elife">
        <title>Chloroplast acquisition without the gene transfer in kleptoplastic sea slugs, Plakobranchus ocellatus.</title>
        <authorList>
            <person name="Maeda T."/>
            <person name="Takahashi S."/>
            <person name="Yoshida T."/>
            <person name="Shimamura S."/>
            <person name="Takaki Y."/>
            <person name="Nagai Y."/>
            <person name="Toyoda A."/>
            <person name="Suzuki Y."/>
            <person name="Arimoto A."/>
            <person name="Ishii H."/>
            <person name="Satoh N."/>
            <person name="Nishiyama T."/>
            <person name="Hasebe M."/>
            <person name="Maruyama T."/>
            <person name="Minagawa J."/>
            <person name="Obokata J."/>
            <person name="Shigenobu S."/>
        </authorList>
    </citation>
    <scope>NUCLEOTIDE SEQUENCE [LARGE SCALE GENOMIC DNA]</scope>
</reference>